<dbReference type="CDD" id="cd01948">
    <property type="entry name" value="EAL"/>
    <property type="match status" value="1"/>
</dbReference>
<dbReference type="CDD" id="cd01949">
    <property type="entry name" value="GGDEF"/>
    <property type="match status" value="1"/>
</dbReference>
<dbReference type="InterPro" id="IPR029787">
    <property type="entry name" value="Nucleotide_cyclase"/>
</dbReference>
<dbReference type="Pfam" id="PF00563">
    <property type="entry name" value="EAL"/>
    <property type="match status" value="1"/>
</dbReference>
<organism evidence="3 4">
    <name type="scientific">Pseudomonas benzenivorans</name>
    <dbReference type="NCBI Taxonomy" id="556533"/>
    <lineage>
        <taxon>Bacteria</taxon>
        <taxon>Pseudomonadati</taxon>
        <taxon>Pseudomonadota</taxon>
        <taxon>Gammaproteobacteria</taxon>
        <taxon>Pseudomonadales</taxon>
        <taxon>Pseudomonadaceae</taxon>
        <taxon>Pseudomonas</taxon>
    </lineage>
</organism>
<dbReference type="InterPro" id="IPR050706">
    <property type="entry name" value="Cyclic-di-GMP_PDE-like"/>
</dbReference>
<dbReference type="PROSITE" id="PS50887">
    <property type="entry name" value="GGDEF"/>
    <property type="match status" value="1"/>
</dbReference>
<dbReference type="NCBIfam" id="TIGR00254">
    <property type="entry name" value="GGDEF"/>
    <property type="match status" value="1"/>
</dbReference>
<dbReference type="Pfam" id="PF00990">
    <property type="entry name" value="GGDEF"/>
    <property type="match status" value="1"/>
</dbReference>
<dbReference type="PROSITE" id="PS50883">
    <property type="entry name" value="EAL"/>
    <property type="match status" value="1"/>
</dbReference>
<dbReference type="Gene3D" id="3.20.20.450">
    <property type="entry name" value="EAL domain"/>
    <property type="match status" value="1"/>
</dbReference>
<proteinExistence type="predicted"/>
<dbReference type="Proteomes" id="UP001305928">
    <property type="component" value="Chromosome"/>
</dbReference>
<dbReference type="PANTHER" id="PTHR33121">
    <property type="entry name" value="CYCLIC DI-GMP PHOSPHODIESTERASE PDEF"/>
    <property type="match status" value="1"/>
</dbReference>
<dbReference type="EMBL" id="CP137892">
    <property type="protein sequence ID" value="WPC03281.1"/>
    <property type="molecule type" value="Genomic_DNA"/>
</dbReference>
<dbReference type="InterPro" id="IPR000160">
    <property type="entry name" value="GGDEF_dom"/>
</dbReference>
<evidence type="ECO:0000313" key="4">
    <source>
        <dbReference type="Proteomes" id="UP001305928"/>
    </source>
</evidence>
<dbReference type="SMART" id="SM00267">
    <property type="entry name" value="GGDEF"/>
    <property type="match status" value="1"/>
</dbReference>
<dbReference type="InterPro" id="IPR043128">
    <property type="entry name" value="Rev_trsase/Diguanyl_cyclase"/>
</dbReference>
<evidence type="ECO:0000313" key="3">
    <source>
        <dbReference type="EMBL" id="WPC03281.1"/>
    </source>
</evidence>
<evidence type="ECO:0000259" key="2">
    <source>
        <dbReference type="PROSITE" id="PS50887"/>
    </source>
</evidence>
<dbReference type="Pfam" id="PF07793">
    <property type="entry name" value="DUF1631"/>
    <property type="match status" value="2"/>
</dbReference>
<dbReference type="InterPro" id="IPR012434">
    <property type="entry name" value="DUF1631"/>
</dbReference>
<feature type="domain" description="GGDEF" evidence="2">
    <location>
        <begin position="684"/>
        <end position="816"/>
    </location>
</feature>
<dbReference type="SUPFAM" id="SSF55073">
    <property type="entry name" value="Nucleotide cyclase"/>
    <property type="match status" value="1"/>
</dbReference>
<sequence>MPNSALHRLDEALGSVVRSALPAALHELFRGLDSALSEQFLRAGSNQDAQALYEFQQFCKKHGERVIDSCCIAICQHLGTAGAEAPAEQQSVSEWSLVDDREVEDMLLARNLVRGLREALGVFEWRVCACLSRLAGRYLPDADNPLSLEFLLRRLQDGLAMRERPVLIRSLFQGEVERALPEALRPYLQALAAQFEMQRVEPLPQPEVLMRSHCEPQVRQPDSADAVCQAIRRMRRTEAPLSPSPGPAQDAGDVPLSEALAALQRQQAPASGWGAQQLLEQLQQQGCQLTPRQYEDAHLVSEVFEAFGQEAGLAPTLRPLLQRLLLPVLEATLREPAAIADSAHPVRATLDRLLRLCDYTEPPNKTLEAGVEDLVERILDEYQGDAEVFTRFDAELDELLSIQRRGYQRSAQRVMQLHRGHDILESAQREVALAMAAICGERVPKLLAQWLDSGWRDLLVNELIRSDDEKLSWRADVALTSLLVKRLQEASEGLAETDRAARVDEVDHLLQILRRRMDEFGAGHFQQASVLAELREQLLGMSPVELVEGPPLPPAAPPVPAQLHRWRERLEALQQGDWLLTEDGQPLQLIWRNPQMDHYVLVDDQGQEAGSFGVAELAGKLAEGALVVDGAGGEGEGLVQRTLQDMVGRLYREIAHARSHDELTGLPNRRSFEGALAQSLSAGDTPSFLMAHIDQFSLINGHAGPVAGDACLRQVANRLQMWLPTASCMARVGGVEFAVVLPACAEARAAELAEDLRAAIEAEGFEWNGHRHGLTLSIGVVEAAQRHDVANLFFDLQSACNDAKEAGRNRVQRFSEVADDGRIGLLAIAARVDDIVEREDLSLRVQQIAPTASDSPEQPHYELLLVMQNELPLQDFIAAAERYHRMTKVDRWVLRRIFSELERHPQLWQRCSGLSINLSGSSLNDDRLLGFIESLFERYAVDPRRICFELTETAAVANLAKTADLVRHLQCAGCSFSIDDFGVGFSSFDYLKRLPVDYVKIDGSFVKEIEHSPSDLAMVRSINEIAHALGRRTVAEYVETPSIRARLAEMGVDYVQGFGVQKPRPLGDWLQAEEALLDPC</sequence>
<dbReference type="PANTHER" id="PTHR33121:SF23">
    <property type="entry name" value="CYCLIC DI-GMP PHOSPHODIESTERASE PDEB"/>
    <property type="match status" value="1"/>
</dbReference>
<feature type="domain" description="EAL" evidence="1">
    <location>
        <begin position="825"/>
        <end position="1077"/>
    </location>
</feature>
<dbReference type="InterPro" id="IPR001633">
    <property type="entry name" value="EAL_dom"/>
</dbReference>
<dbReference type="SMART" id="SM00052">
    <property type="entry name" value="EAL"/>
    <property type="match status" value="1"/>
</dbReference>
<keyword evidence="4" id="KW-1185">Reference proteome</keyword>
<dbReference type="RefSeq" id="WP_318641462.1">
    <property type="nucleotide sequence ID" value="NZ_CP137892.1"/>
</dbReference>
<dbReference type="SUPFAM" id="SSF141868">
    <property type="entry name" value="EAL domain-like"/>
    <property type="match status" value="1"/>
</dbReference>
<dbReference type="Gene3D" id="3.30.70.270">
    <property type="match status" value="1"/>
</dbReference>
<evidence type="ECO:0000259" key="1">
    <source>
        <dbReference type="PROSITE" id="PS50883"/>
    </source>
</evidence>
<gene>
    <name evidence="3" type="ORF">SBP02_10770</name>
</gene>
<name>A0ABZ0PR77_9PSED</name>
<protein>
    <submittedName>
        <fullName evidence="3">DUF1631 family protein</fullName>
    </submittedName>
</protein>
<reference evidence="3 4" key="1">
    <citation type="submission" date="2023-11" db="EMBL/GenBank/DDBJ databases">
        <title>Complete genome of Pseudomonas benzenivorans BA3361.</title>
        <authorList>
            <person name="Shin S.Y."/>
            <person name="Song J."/>
            <person name="Kang H."/>
        </authorList>
    </citation>
    <scope>NUCLEOTIDE SEQUENCE [LARGE SCALE GENOMIC DNA]</scope>
    <source>
        <strain evidence="3 4">HNIBRBA3361</strain>
    </source>
</reference>
<dbReference type="InterPro" id="IPR035919">
    <property type="entry name" value="EAL_sf"/>
</dbReference>
<accession>A0ABZ0PR77</accession>